<sequence length="292" mass="31787">MWVEGVRQAVHWRLLRLYALSVVRTASVTWPAPLPAERRMWTVWHGQALVSILAFVAARPDHLPHLVGLNNRRGHAIRLAYESLGGGGLQATDRVKAGPAGAGRFEMPLPFAVIQVAEHPGPAAGEVVQRHPFAWHLEVERVGRCRPGDDPAGTPGRAHHGQAEDPRNGAGVAALDAGDAAQQHERHPTIHQLLDGHRARFGDHDVVLRQPGGQVVDVPDDLDARQRLAQALVRPGRQPPHDHLPGAAPAPQRRGSHVDRRHHVPVGARLEPLGRPTEQVGNQHDDRPAITA</sequence>
<feature type="region of interest" description="Disordered" evidence="1">
    <location>
        <begin position="144"/>
        <end position="171"/>
    </location>
</feature>
<comment type="caution">
    <text evidence="2">The sequence shown here is derived from an EMBL/GenBank/DDBJ whole genome shotgun (WGS) entry which is preliminary data.</text>
</comment>
<feature type="compositionally biased region" description="Basic and acidic residues" evidence="1">
    <location>
        <begin position="283"/>
        <end position="292"/>
    </location>
</feature>
<organism evidence="2 3">
    <name type="scientific">Phytohabitans rumicis</name>
    <dbReference type="NCBI Taxonomy" id="1076125"/>
    <lineage>
        <taxon>Bacteria</taxon>
        <taxon>Bacillati</taxon>
        <taxon>Actinomycetota</taxon>
        <taxon>Actinomycetes</taxon>
        <taxon>Micromonosporales</taxon>
        <taxon>Micromonosporaceae</taxon>
    </lineage>
</organism>
<reference evidence="2 3" key="2">
    <citation type="submission" date="2020-03" db="EMBL/GenBank/DDBJ databases">
        <authorList>
            <person name="Ichikawa N."/>
            <person name="Kimura A."/>
            <person name="Kitahashi Y."/>
            <person name="Uohara A."/>
        </authorList>
    </citation>
    <scope>NUCLEOTIDE SEQUENCE [LARGE SCALE GENOMIC DNA]</scope>
    <source>
        <strain evidence="2 3">NBRC 108638</strain>
    </source>
</reference>
<gene>
    <name evidence="2" type="ORF">Prum_073220</name>
</gene>
<feature type="region of interest" description="Disordered" evidence="1">
    <location>
        <begin position="234"/>
        <end position="292"/>
    </location>
</feature>
<dbReference type="Proteomes" id="UP000482960">
    <property type="component" value="Unassembled WGS sequence"/>
</dbReference>
<name>A0A6V8LDF0_9ACTN</name>
<evidence type="ECO:0000256" key="1">
    <source>
        <dbReference type="SAM" id="MobiDB-lite"/>
    </source>
</evidence>
<dbReference type="EMBL" id="BLPG01000001">
    <property type="protein sequence ID" value="GFJ93680.1"/>
    <property type="molecule type" value="Genomic_DNA"/>
</dbReference>
<dbReference type="AlphaFoldDB" id="A0A6V8LDF0"/>
<proteinExistence type="predicted"/>
<evidence type="ECO:0000313" key="2">
    <source>
        <dbReference type="EMBL" id="GFJ93680.1"/>
    </source>
</evidence>
<protein>
    <submittedName>
        <fullName evidence="2">Uncharacterized protein</fullName>
    </submittedName>
</protein>
<keyword evidence="3" id="KW-1185">Reference proteome</keyword>
<accession>A0A6V8LDF0</accession>
<reference evidence="2 3" key="1">
    <citation type="submission" date="2020-03" db="EMBL/GenBank/DDBJ databases">
        <title>Whole genome shotgun sequence of Phytohabitans rumicis NBRC 108638.</title>
        <authorList>
            <person name="Komaki H."/>
            <person name="Tamura T."/>
        </authorList>
    </citation>
    <scope>NUCLEOTIDE SEQUENCE [LARGE SCALE GENOMIC DNA]</scope>
    <source>
        <strain evidence="2 3">NBRC 108638</strain>
    </source>
</reference>
<evidence type="ECO:0000313" key="3">
    <source>
        <dbReference type="Proteomes" id="UP000482960"/>
    </source>
</evidence>